<protein>
    <recommendedName>
        <fullName evidence="3">DUF3750 domain-containing protein</fullName>
    </recommendedName>
</protein>
<organism evidence="1 2">
    <name type="scientific">Bacillus salipaludis</name>
    <dbReference type="NCBI Taxonomy" id="2547811"/>
    <lineage>
        <taxon>Bacteria</taxon>
        <taxon>Bacillati</taxon>
        <taxon>Bacillota</taxon>
        <taxon>Bacilli</taxon>
        <taxon>Bacillales</taxon>
        <taxon>Bacillaceae</taxon>
        <taxon>Bacillus</taxon>
    </lineage>
</organism>
<evidence type="ECO:0000313" key="1">
    <source>
        <dbReference type="EMBL" id="MFK9092680.1"/>
    </source>
</evidence>
<evidence type="ECO:0000313" key="2">
    <source>
        <dbReference type="Proteomes" id="UP001623041"/>
    </source>
</evidence>
<gene>
    <name evidence="1" type="ORF">ACJEBI_14455</name>
</gene>
<keyword evidence="2" id="KW-1185">Reference proteome</keyword>
<dbReference type="Proteomes" id="UP001623041">
    <property type="component" value="Unassembled WGS sequence"/>
</dbReference>
<name>A0ABW8RGS7_9BACI</name>
<sequence length="245" mass="28163">MPKKRVWAFTLLGIVILSSALMYRFYFSNPKPFPSNKQVAGKINHALINANASVIQDTIAVDKKHKVVPFISEEGSYGLSYWEWKKNKWRIVSVNTGGSPHIWKVKNDDPSTYRLIWNLHPEDQLSYMKFYFVRDRSFFGHHGIETYDPKIQLEKKIPLQAKSYGVMKLPNDWIEIINSAIKMEAAKAPRTFFNFQPVPNQFYFGWIPYKVVNPSSSVGGGYTSGAAGIEFVRYLGTEEIEDPKE</sequence>
<dbReference type="RefSeq" id="WP_406581255.1">
    <property type="nucleotide sequence ID" value="NZ_JBJHQH010000010.1"/>
</dbReference>
<reference evidence="1 2" key="1">
    <citation type="submission" date="2024-11" db="EMBL/GenBank/DDBJ databases">
        <authorList>
            <person name="Lucas J.A."/>
        </authorList>
    </citation>
    <scope>NUCLEOTIDE SEQUENCE [LARGE SCALE GENOMIC DNA]</scope>
    <source>
        <strain evidence="1 2">Z 5.4</strain>
    </source>
</reference>
<dbReference type="EMBL" id="JBJHQH010000010">
    <property type="protein sequence ID" value="MFK9092680.1"/>
    <property type="molecule type" value="Genomic_DNA"/>
</dbReference>
<comment type="caution">
    <text evidence="1">The sequence shown here is derived from an EMBL/GenBank/DDBJ whole genome shotgun (WGS) entry which is preliminary data.</text>
</comment>
<evidence type="ECO:0008006" key="3">
    <source>
        <dbReference type="Google" id="ProtNLM"/>
    </source>
</evidence>
<accession>A0ABW8RGS7</accession>
<proteinExistence type="predicted"/>